<evidence type="ECO:0000313" key="4">
    <source>
        <dbReference type="Proteomes" id="UP000075816"/>
    </source>
</evidence>
<feature type="domain" description="Phage capsid-like C-terminal" evidence="2">
    <location>
        <begin position="108"/>
        <end position="367"/>
    </location>
</feature>
<evidence type="ECO:0000313" key="3">
    <source>
        <dbReference type="EMBL" id="KYL04798.1"/>
    </source>
</evidence>
<dbReference type="Gene3D" id="3.30.2320.10">
    <property type="entry name" value="hypothetical protein PF0899 domain"/>
    <property type="match status" value="1"/>
</dbReference>
<comment type="subcellular location">
    <subcellularLocation>
        <location evidence="1">Virion</location>
    </subcellularLocation>
</comment>
<sequence>MKKSVELRKEYEELKNSIAALKSENKIEEAHAKLAGLKDLENKIREVEIEETMNAGVGGKKEVKNKETMNVNRLFNRLITGKSLNAEEMEFLNKAGTPGQVEATDSKGGYLVPTEQFNRIKELRRNLVSLKPLCNVVPVTSFKGNMPIETETTGELIAFEELNEINKGDIDFAQISWNVADYGDIIPISKSLLADENVDLISYVGRRFTKKAVNTENKKILTLLKGLSGTEAADYTSIVTALNVTLDPAVSNNAVIITNQTGFDYLDKLVGTDKRPLLEINLQNTTQKKFKGRDIIVLSDAVLEMEEVTKAPVFVGDMSEFISFFDRQGLELATSDEAGFTKNVSYIRAIERFDVKKVDSKAMVYLKLATA</sequence>
<dbReference type="eggNOG" id="COG4653">
    <property type="taxonomic scope" value="Bacteria"/>
</dbReference>
<reference evidence="3 4" key="1">
    <citation type="submission" date="2016-03" db="EMBL/GenBank/DDBJ databases">
        <title>Comparative genomics of human isolates of Fusobacterium necrophorum.</title>
        <authorList>
            <person name="Jensen A."/>
            <person name="Bank S."/>
            <person name="Andersen P.S."/>
            <person name="Kristensen L.H."/>
            <person name="Prag J."/>
        </authorList>
    </citation>
    <scope>NUCLEOTIDE SEQUENCE [LARGE SCALE GENOMIC DNA]</scope>
    <source>
        <strain evidence="3 4">LS_1264</strain>
    </source>
</reference>
<dbReference type="AlphaFoldDB" id="A0A162J075"/>
<dbReference type="InterPro" id="IPR054612">
    <property type="entry name" value="Phage_capsid-like_C"/>
</dbReference>
<dbReference type="Pfam" id="PF05065">
    <property type="entry name" value="Phage_capsid"/>
    <property type="match status" value="1"/>
</dbReference>
<name>A0A162J075_9FUSO</name>
<dbReference type="KEGG" id="fnf:BSQ88_07895"/>
<evidence type="ECO:0000259" key="2">
    <source>
        <dbReference type="Pfam" id="PF05065"/>
    </source>
</evidence>
<dbReference type="EMBL" id="LVEA01000029">
    <property type="protein sequence ID" value="KYL04798.1"/>
    <property type="molecule type" value="Genomic_DNA"/>
</dbReference>
<proteinExistence type="predicted"/>
<evidence type="ECO:0000256" key="1">
    <source>
        <dbReference type="ARBA" id="ARBA00004328"/>
    </source>
</evidence>
<dbReference type="SUPFAM" id="SSF56563">
    <property type="entry name" value="Major capsid protein gp5"/>
    <property type="match status" value="1"/>
</dbReference>
<dbReference type="Proteomes" id="UP000075816">
    <property type="component" value="Unassembled WGS sequence"/>
</dbReference>
<accession>A0A162J075</accession>
<dbReference type="Gene3D" id="3.30.2400.10">
    <property type="entry name" value="Major capsid protein gp5"/>
    <property type="match status" value="1"/>
</dbReference>
<dbReference type="NCBIfam" id="TIGR01554">
    <property type="entry name" value="major_cap_HK97"/>
    <property type="match status" value="1"/>
</dbReference>
<dbReference type="RefSeq" id="WP_062623732.1">
    <property type="nucleotide sequence ID" value="NZ_CAXOUM010000007.1"/>
</dbReference>
<dbReference type="GeneID" id="75076347"/>
<dbReference type="InterPro" id="IPR024455">
    <property type="entry name" value="Phage_capsid"/>
</dbReference>
<protein>
    <submittedName>
        <fullName evidence="3">Capsid protein</fullName>
    </submittedName>
</protein>
<gene>
    <name evidence="3" type="ORF">A2J07_10415</name>
</gene>
<organism evidence="3 4">
    <name type="scientific">Fusobacterium necrophorum subsp. funduliforme</name>
    <dbReference type="NCBI Taxonomy" id="143387"/>
    <lineage>
        <taxon>Bacteria</taxon>
        <taxon>Fusobacteriati</taxon>
        <taxon>Fusobacteriota</taxon>
        <taxon>Fusobacteriia</taxon>
        <taxon>Fusobacteriales</taxon>
        <taxon>Fusobacteriaceae</taxon>
        <taxon>Fusobacterium</taxon>
    </lineage>
</organism>
<comment type="caution">
    <text evidence="3">The sequence shown here is derived from an EMBL/GenBank/DDBJ whole genome shotgun (WGS) entry which is preliminary data.</text>
</comment>